<evidence type="ECO:0000256" key="2">
    <source>
        <dbReference type="ARBA" id="ARBA00008814"/>
    </source>
</evidence>
<keyword evidence="5" id="KW-0175">Coiled coil</keyword>
<keyword evidence="3" id="KW-0813">Transport</keyword>
<dbReference type="Proteomes" id="UP000886860">
    <property type="component" value="Unassembled WGS sequence"/>
</dbReference>
<dbReference type="AlphaFoldDB" id="A0A9D1KFC6"/>
<feature type="coiled-coil region" evidence="5">
    <location>
        <begin position="218"/>
        <end position="245"/>
    </location>
</feature>
<keyword evidence="4 7" id="KW-0732">Signal</keyword>
<gene>
    <name evidence="9" type="ORF">IAB60_06610</name>
</gene>
<dbReference type="SUPFAM" id="SSF53807">
    <property type="entry name" value="Helical backbone' metal receptor"/>
    <property type="match status" value="1"/>
</dbReference>
<name>A0A9D1KFC6_9FIRM</name>
<evidence type="ECO:0000256" key="3">
    <source>
        <dbReference type="ARBA" id="ARBA00022448"/>
    </source>
</evidence>
<dbReference type="PROSITE" id="PS51257">
    <property type="entry name" value="PROKAR_LIPOPROTEIN"/>
    <property type="match status" value="1"/>
</dbReference>
<feature type="region of interest" description="Disordered" evidence="6">
    <location>
        <begin position="25"/>
        <end position="79"/>
    </location>
</feature>
<protein>
    <submittedName>
        <fullName evidence="9">ABC transporter substrate-binding protein</fullName>
    </submittedName>
</protein>
<accession>A0A9D1KFC6</accession>
<dbReference type="InterPro" id="IPR002491">
    <property type="entry name" value="ABC_transptr_periplasmic_BD"/>
</dbReference>
<sequence>MKRFTAIVLSAAMLAMSLSGCASSGNSAGTAGANTMAESSAETAGETKETQAESVQADAGQSADAVSGASANQPSDQGDVEAQAAELVYQNENGETVVSHKYGETIMPENPQRIVCIKMEDIALALGVENLVACRNFETFYLEDEVNALGVGTISVDEEANTINFEQVLSYEPDLIIIRDSFEQSIYDELSKIAPTIAFRLQAPQVAMLAMGRALGIEDRAKERLQQYYDKIASAKEALQDVAGEEVAMLRILQKEIRLYPYSSNDMSSFLYLDLGLTPDPMAVEYDNADSLAISMETLPDLTAKHIFLIAGYGSQTAEAVEAAKQRYEEIKADPLWQAVPAVQSGSIYEVDSRTWLTHGVIATEMRIDQVLDYLGQ</sequence>
<reference evidence="9" key="1">
    <citation type="submission" date="2020-10" db="EMBL/GenBank/DDBJ databases">
        <authorList>
            <person name="Gilroy R."/>
        </authorList>
    </citation>
    <scope>NUCLEOTIDE SEQUENCE</scope>
    <source>
        <strain evidence="9">CHK123-3438</strain>
    </source>
</reference>
<dbReference type="GO" id="GO:0030288">
    <property type="term" value="C:outer membrane-bounded periplasmic space"/>
    <property type="evidence" value="ECO:0007669"/>
    <property type="project" value="TreeGrafter"/>
</dbReference>
<evidence type="ECO:0000313" key="9">
    <source>
        <dbReference type="EMBL" id="HIT41754.1"/>
    </source>
</evidence>
<evidence type="ECO:0000256" key="6">
    <source>
        <dbReference type="SAM" id="MobiDB-lite"/>
    </source>
</evidence>
<dbReference type="PROSITE" id="PS50983">
    <property type="entry name" value="FE_B12_PBP"/>
    <property type="match status" value="1"/>
</dbReference>
<dbReference type="PANTHER" id="PTHR30532:SF1">
    <property type="entry name" value="IRON(3+)-HYDROXAMATE-BINDING PROTEIN FHUD"/>
    <property type="match status" value="1"/>
</dbReference>
<dbReference type="GO" id="GO:1901678">
    <property type="term" value="P:iron coordination entity transport"/>
    <property type="evidence" value="ECO:0007669"/>
    <property type="project" value="UniProtKB-ARBA"/>
</dbReference>
<evidence type="ECO:0000256" key="1">
    <source>
        <dbReference type="ARBA" id="ARBA00004196"/>
    </source>
</evidence>
<feature type="compositionally biased region" description="Low complexity" evidence="6">
    <location>
        <begin position="25"/>
        <end position="35"/>
    </location>
</feature>
<dbReference type="InterPro" id="IPR051313">
    <property type="entry name" value="Bact_iron-sidero_bind"/>
</dbReference>
<evidence type="ECO:0000256" key="5">
    <source>
        <dbReference type="SAM" id="Coils"/>
    </source>
</evidence>
<organism evidence="9 10">
    <name type="scientific">Candidatus Caccovicinus merdipullorum</name>
    <dbReference type="NCBI Taxonomy" id="2840724"/>
    <lineage>
        <taxon>Bacteria</taxon>
        <taxon>Bacillati</taxon>
        <taxon>Bacillota</taxon>
        <taxon>Clostridia</taxon>
        <taxon>Eubacteriales</taxon>
        <taxon>Candidatus Caccovicinus</taxon>
    </lineage>
</organism>
<dbReference type="EMBL" id="DVKS01000111">
    <property type="protein sequence ID" value="HIT41754.1"/>
    <property type="molecule type" value="Genomic_DNA"/>
</dbReference>
<evidence type="ECO:0000259" key="8">
    <source>
        <dbReference type="PROSITE" id="PS50983"/>
    </source>
</evidence>
<dbReference type="Gene3D" id="3.40.50.1980">
    <property type="entry name" value="Nitrogenase molybdenum iron protein domain"/>
    <property type="match status" value="2"/>
</dbReference>
<feature type="chain" id="PRO_5039059393" evidence="7">
    <location>
        <begin position="25"/>
        <end position="377"/>
    </location>
</feature>
<comment type="caution">
    <text evidence="9">The sequence shown here is derived from an EMBL/GenBank/DDBJ whole genome shotgun (WGS) entry which is preliminary data.</text>
</comment>
<evidence type="ECO:0000256" key="4">
    <source>
        <dbReference type="ARBA" id="ARBA00022729"/>
    </source>
</evidence>
<proteinExistence type="inferred from homology"/>
<comment type="subcellular location">
    <subcellularLocation>
        <location evidence="1">Cell envelope</location>
    </subcellularLocation>
</comment>
<reference evidence="9" key="2">
    <citation type="journal article" date="2021" name="PeerJ">
        <title>Extensive microbial diversity within the chicken gut microbiome revealed by metagenomics and culture.</title>
        <authorList>
            <person name="Gilroy R."/>
            <person name="Ravi A."/>
            <person name="Getino M."/>
            <person name="Pursley I."/>
            <person name="Horton D.L."/>
            <person name="Alikhan N.F."/>
            <person name="Baker D."/>
            <person name="Gharbi K."/>
            <person name="Hall N."/>
            <person name="Watson M."/>
            <person name="Adriaenssens E.M."/>
            <person name="Foster-Nyarko E."/>
            <person name="Jarju S."/>
            <person name="Secka A."/>
            <person name="Antonio M."/>
            <person name="Oren A."/>
            <person name="Chaudhuri R.R."/>
            <person name="La Ragione R."/>
            <person name="Hildebrand F."/>
            <person name="Pallen M.J."/>
        </authorList>
    </citation>
    <scope>NUCLEOTIDE SEQUENCE</scope>
    <source>
        <strain evidence="9">CHK123-3438</strain>
    </source>
</reference>
<evidence type="ECO:0000256" key="7">
    <source>
        <dbReference type="SAM" id="SignalP"/>
    </source>
</evidence>
<comment type="similarity">
    <text evidence="2">Belongs to the bacterial solute-binding protein 8 family.</text>
</comment>
<feature type="signal peptide" evidence="7">
    <location>
        <begin position="1"/>
        <end position="24"/>
    </location>
</feature>
<evidence type="ECO:0000313" key="10">
    <source>
        <dbReference type="Proteomes" id="UP000886860"/>
    </source>
</evidence>
<feature type="domain" description="Fe/B12 periplasmic-binding" evidence="8">
    <location>
        <begin position="113"/>
        <end position="377"/>
    </location>
</feature>
<dbReference type="PANTHER" id="PTHR30532">
    <property type="entry name" value="IRON III DICITRATE-BINDING PERIPLASMIC PROTEIN"/>
    <property type="match status" value="1"/>
</dbReference>
<dbReference type="Pfam" id="PF01497">
    <property type="entry name" value="Peripla_BP_2"/>
    <property type="match status" value="1"/>
</dbReference>